<protein>
    <submittedName>
        <fullName evidence="1">Uncharacterized protein</fullName>
    </submittedName>
</protein>
<proteinExistence type="predicted"/>
<keyword evidence="2" id="KW-1185">Reference proteome</keyword>
<dbReference type="OrthoDB" id="3240393at2"/>
<dbReference type="EMBL" id="AP019367">
    <property type="protein sequence ID" value="BBH49966.1"/>
    <property type="molecule type" value="Genomic_DNA"/>
</dbReference>
<gene>
    <name evidence="1" type="ORF">Pcatena_05530</name>
</gene>
<evidence type="ECO:0000313" key="2">
    <source>
        <dbReference type="Proteomes" id="UP000273154"/>
    </source>
</evidence>
<accession>A0A3G9K151</accession>
<sequence>MSIRLVIKHTVADYEQLQRISTALRTPLAQIIADAEELSKDPEDISDFETSHEDINIDKWADRIKIEEPIKTR</sequence>
<dbReference type="AlphaFoldDB" id="A0A3G9K151"/>
<reference evidence="2" key="1">
    <citation type="submission" date="2018-11" db="EMBL/GenBank/DDBJ databases">
        <title>Comparative genomics of Parolsenella catena and Libanicoccus massiliensis: Reclassification of Libanicoccus massiliensis as Parolsenella massiliensis comb. nov.</title>
        <authorList>
            <person name="Sakamoto M."/>
            <person name="Ikeyama N."/>
            <person name="Murakami T."/>
            <person name="Mori H."/>
            <person name="Yuki M."/>
            <person name="Ohkuma M."/>
        </authorList>
    </citation>
    <scope>NUCLEOTIDE SEQUENCE [LARGE SCALE GENOMIC DNA]</scope>
    <source>
        <strain evidence="2">JCM 31932</strain>
    </source>
</reference>
<evidence type="ECO:0000313" key="1">
    <source>
        <dbReference type="EMBL" id="BBH49966.1"/>
    </source>
</evidence>
<organism evidence="1 2">
    <name type="scientific">Parolsenella catena</name>
    <dbReference type="NCBI Taxonomy" id="2003188"/>
    <lineage>
        <taxon>Bacteria</taxon>
        <taxon>Bacillati</taxon>
        <taxon>Actinomycetota</taxon>
        <taxon>Coriobacteriia</taxon>
        <taxon>Coriobacteriales</taxon>
        <taxon>Atopobiaceae</taxon>
        <taxon>Parolsenella</taxon>
    </lineage>
</organism>
<dbReference type="Proteomes" id="UP000273154">
    <property type="component" value="Chromosome"/>
</dbReference>
<dbReference type="KEGG" id="pcat:Pcatena_05530"/>
<name>A0A3G9K151_9ACTN</name>